<evidence type="ECO:0000256" key="3">
    <source>
        <dbReference type="ARBA" id="ARBA00022692"/>
    </source>
</evidence>
<organism evidence="7 8">
    <name type="scientific">Idiomarina aquatica</name>
    <dbReference type="NCBI Taxonomy" id="1327752"/>
    <lineage>
        <taxon>Bacteria</taxon>
        <taxon>Pseudomonadati</taxon>
        <taxon>Pseudomonadota</taxon>
        <taxon>Gammaproteobacteria</taxon>
        <taxon>Alteromonadales</taxon>
        <taxon>Idiomarinaceae</taxon>
        <taxon>Idiomarina</taxon>
    </lineage>
</organism>
<sequence length="246" mass="28077">MSLKITNIKIPIVAGIITLLAVVVMVKLGFWQLDRAAQKQALFDDYQQHANESTNNPVNLNLIKRQPERFEAITASGTFDQQRFFFIDNQIQDGSPGYHVVGLLKLSIKQRYLPVNLGWIKAPRLRSELPQIELPEEEVTLTGLIQHPEENVFISSEQEQQVGIWPQRVPEFLPGKIADVYQIPMLPYVALLSEQAAFGYSRQWQPNVMPPEKHQAYALQWFSLAIAALVIFAFAVIKINKQKQEE</sequence>
<evidence type="ECO:0000256" key="4">
    <source>
        <dbReference type="ARBA" id="ARBA00022989"/>
    </source>
</evidence>
<comment type="similarity">
    <text evidence="2 6">Belongs to the SURF1 family.</text>
</comment>
<evidence type="ECO:0000256" key="6">
    <source>
        <dbReference type="RuleBase" id="RU363076"/>
    </source>
</evidence>
<dbReference type="CDD" id="cd06662">
    <property type="entry name" value="SURF1"/>
    <property type="match status" value="1"/>
</dbReference>
<dbReference type="InterPro" id="IPR045214">
    <property type="entry name" value="Surf1/Surf4"/>
</dbReference>
<comment type="subcellular location">
    <subcellularLocation>
        <location evidence="6">Cell membrane</location>
        <topology evidence="6">Multi-pass membrane protein</topology>
    </subcellularLocation>
    <subcellularLocation>
        <location evidence="1">Membrane</location>
    </subcellularLocation>
</comment>
<gene>
    <name evidence="7" type="ORF">DEU29_11827</name>
</gene>
<dbReference type="Proteomes" id="UP000295531">
    <property type="component" value="Unassembled WGS sequence"/>
</dbReference>
<keyword evidence="3 6" id="KW-0812">Transmembrane</keyword>
<dbReference type="OrthoDB" id="9789940at2"/>
<dbReference type="EMBL" id="SNXI01000018">
    <property type="protein sequence ID" value="TDP29058.1"/>
    <property type="molecule type" value="Genomic_DNA"/>
</dbReference>
<dbReference type="Pfam" id="PF02104">
    <property type="entry name" value="SURF1"/>
    <property type="match status" value="1"/>
</dbReference>
<feature type="transmembrane region" description="Helical" evidence="6">
    <location>
        <begin position="12"/>
        <end position="31"/>
    </location>
</feature>
<evidence type="ECO:0000313" key="7">
    <source>
        <dbReference type="EMBL" id="TDP29058.1"/>
    </source>
</evidence>
<dbReference type="GO" id="GO:0005886">
    <property type="term" value="C:plasma membrane"/>
    <property type="evidence" value="ECO:0007669"/>
    <property type="project" value="UniProtKB-SubCell"/>
</dbReference>
<dbReference type="RefSeq" id="WP_133540481.1">
    <property type="nucleotide sequence ID" value="NZ_SNXI01000018.1"/>
</dbReference>
<evidence type="ECO:0000313" key="8">
    <source>
        <dbReference type="Proteomes" id="UP000295531"/>
    </source>
</evidence>
<keyword evidence="4 6" id="KW-1133">Transmembrane helix</keyword>
<name>A0A4R6P002_9GAMM</name>
<evidence type="ECO:0000256" key="1">
    <source>
        <dbReference type="ARBA" id="ARBA00004370"/>
    </source>
</evidence>
<keyword evidence="8" id="KW-1185">Reference proteome</keyword>
<evidence type="ECO:0000256" key="2">
    <source>
        <dbReference type="ARBA" id="ARBA00007165"/>
    </source>
</evidence>
<dbReference type="PROSITE" id="PS50895">
    <property type="entry name" value="SURF1"/>
    <property type="match status" value="1"/>
</dbReference>
<protein>
    <recommendedName>
        <fullName evidence="6">SURF1-like protein</fullName>
    </recommendedName>
</protein>
<dbReference type="InterPro" id="IPR002994">
    <property type="entry name" value="Surf1/Shy1"/>
</dbReference>
<accession>A0A4R6P002</accession>
<evidence type="ECO:0000256" key="5">
    <source>
        <dbReference type="ARBA" id="ARBA00023136"/>
    </source>
</evidence>
<dbReference type="PANTHER" id="PTHR23427">
    <property type="entry name" value="SURFEIT LOCUS PROTEIN"/>
    <property type="match status" value="1"/>
</dbReference>
<keyword evidence="5 6" id="KW-0472">Membrane</keyword>
<dbReference type="PANTHER" id="PTHR23427:SF2">
    <property type="entry name" value="SURFEIT LOCUS PROTEIN 1"/>
    <property type="match status" value="1"/>
</dbReference>
<comment type="caution">
    <text evidence="7">The sequence shown here is derived from an EMBL/GenBank/DDBJ whole genome shotgun (WGS) entry which is preliminary data.</text>
</comment>
<feature type="transmembrane region" description="Helical" evidence="6">
    <location>
        <begin position="217"/>
        <end position="237"/>
    </location>
</feature>
<keyword evidence="6" id="KW-1003">Cell membrane</keyword>
<reference evidence="7 8" key="1">
    <citation type="submission" date="2019-03" db="EMBL/GenBank/DDBJ databases">
        <title>Freshwater and sediment microbial communities from various areas in North America, analyzing microbe dynamics in response to fracking.</title>
        <authorList>
            <person name="Lamendella R."/>
        </authorList>
    </citation>
    <scope>NUCLEOTIDE SEQUENCE [LARGE SCALE GENOMIC DNA]</scope>
    <source>
        <strain evidence="7 8">18_TX</strain>
    </source>
</reference>
<dbReference type="AlphaFoldDB" id="A0A4R6P002"/>
<proteinExistence type="inferred from homology"/>